<protein>
    <submittedName>
        <fullName evidence="2">Uncharacterized protein</fullName>
    </submittedName>
</protein>
<reference evidence="2" key="1">
    <citation type="submission" date="2014-09" db="EMBL/GenBank/DDBJ databases">
        <authorList>
            <person name="Magalhaes I.L.F."/>
            <person name="Oliveira U."/>
            <person name="Santos F.R."/>
            <person name="Vidigal T.H.D.A."/>
            <person name="Brescovit A.D."/>
            <person name="Santos A.J."/>
        </authorList>
    </citation>
    <scope>NUCLEOTIDE SEQUENCE</scope>
    <source>
        <tissue evidence="2">Shoot tissue taken approximately 20 cm above the soil surface</tissue>
    </source>
</reference>
<keyword evidence="1" id="KW-1133">Transmembrane helix</keyword>
<accession>A0A0A8YVV8</accession>
<organism evidence="2">
    <name type="scientific">Arundo donax</name>
    <name type="common">Giant reed</name>
    <name type="synonym">Donax arundinaceus</name>
    <dbReference type="NCBI Taxonomy" id="35708"/>
    <lineage>
        <taxon>Eukaryota</taxon>
        <taxon>Viridiplantae</taxon>
        <taxon>Streptophyta</taxon>
        <taxon>Embryophyta</taxon>
        <taxon>Tracheophyta</taxon>
        <taxon>Spermatophyta</taxon>
        <taxon>Magnoliopsida</taxon>
        <taxon>Liliopsida</taxon>
        <taxon>Poales</taxon>
        <taxon>Poaceae</taxon>
        <taxon>PACMAD clade</taxon>
        <taxon>Arundinoideae</taxon>
        <taxon>Arundineae</taxon>
        <taxon>Arundo</taxon>
    </lineage>
</organism>
<reference evidence="2" key="2">
    <citation type="journal article" date="2015" name="Data Brief">
        <title>Shoot transcriptome of the giant reed, Arundo donax.</title>
        <authorList>
            <person name="Barrero R.A."/>
            <person name="Guerrero F.D."/>
            <person name="Moolhuijzen P."/>
            <person name="Goolsby J.A."/>
            <person name="Tidwell J."/>
            <person name="Bellgard S.E."/>
            <person name="Bellgard M.I."/>
        </authorList>
    </citation>
    <scope>NUCLEOTIDE SEQUENCE</scope>
    <source>
        <tissue evidence="2">Shoot tissue taken approximately 20 cm above the soil surface</tissue>
    </source>
</reference>
<keyword evidence="1" id="KW-0472">Membrane</keyword>
<name>A0A0A8YVV8_ARUDO</name>
<proteinExistence type="predicted"/>
<feature type="transmembrane region" description="Helical" evidence="1">
    <location>
        <begin position="12"/>
        <end position="34"/>
    </location>
</feature>
<sequence length="52" mass="6385">MVDRLPFPILFSFFFFFKNLFANLAILHSFLFILKKNYYYFSFLALFPLFTI</sequence>
<evidence type="ECO:0000256" key="1">
    <source>
        <dbReference type="SAM" id="Phobius"/>
    </source>
</evidence>
<evidence type="ECO:0000313" key="2">
    <source>
        <dbReference type="EMBL" id="JAD29543.1"/>
    </source>
</evidence>
<keyword evidence="1" id="KW-0812">Transmembrane</keyword>
<dbReference type="EMBL" id="GBRH01268352">
    <property type="protein sequence ID" value="JAD29543.1"/>
    <property type="molecule type" value="Transcribed_RNA"/>
</dbReference>
<dbReference type="AlphaFoldDB" id="A0A0A8YVV8"/>